<dbReference type="InterPro" id="IPR000801">
    <property type="entry name" value="Esterase-like"/>
</dbReference>
<dbReference type="Gene3D" id="3.40.50.1820">
    <property type="entry name" value="alpha/beta hydrolase"/>
    <property type="match status" value="1"/>
</dbReference>
<name>A0A2H5Y6D3_9CHLR</name>
<sequence>MRTRGAGPGLIGLGWIIGIVGSLGMPPTVAKAQGLSGGRWESWTVEWGGEAHEVRVYRPAGFPSHRPYPVVYLLSGWAMGLGMWERPDLQQAADAAHVLLVALQGEDEGVPSYYSIYSGLPWPGGSAWKVSFYNWFFQGVMPWVERRYPVRRDAGGRALVGFSMGGKGAFSLAAHRPDQFVAAVSIGGVLDLTLHDSEALRAVYGPRDANRFRYAADNPVELAPNLQGLSLLILHGAADPEVSPAHSRRMHETLQALGYPHIWEEIPGMGHEVSTYTIERTFAVLREAFGRPRAVPSSWRYRFAAATARTVYRMTVIKSDPATWSEVWSISPEELEVRTGDRLLLLIPSAVPRGVRVRIQVWDRETGALAQQWERPALNGRVRLELPAGHWGIRLQPLHPQPPTPNRMAPLAGMDGMFVRKPGCLEEDVVCYRVR</sequence>
<dbReference type="InterPro" id="IPR050583">
    <property type="entry name" value="Mycobacterial_A85_antigen"/>
</dbReference>
<dbReference type="InterPro" id="IPR029058">
    <property type="entry name" value="AB_hydrolase_fold"/>
</dbReference>
<dbReference type="PANTHER" id="PTHR48098:SF1">
    <property type="entry name" value="DIACYLGLYCEROL ACYLTRANSFERASE_MYCOLYLTRANSFERASE AG85A"/>
    <property type="match status" value="1"/>
</dbReference>
<proteinExistence type="predicted"/>
<protein>
    <recommendedName>
        <fullName evidence="3">Esterase</fullName>
    </recommendedName>
</protein>
<organism evidence="1 2">
    <name type="scientific">Candidatus Thermoflexus japonica</name>
    <dbReference type="NCBI Taxonomy" id="2035417"/>
    <lineage>
        <taxon>Bacteria</taxon>
        <taxon>Bacillati</taxon>
        <taxon>Chloroflexota</taxon>
        <taxon>Thermoflexia</taxon>
        <taxon>Thermoflexales</taxon>
        <taxon>Thermoflexaceae</taxon>
        <taxon>Thermoflexus</taxon>
    </lineage>
</organism>
<accession>A0A2H5Y6D3</accession>
<comment type="caution">
    <text evidence="1">The sequence shown here is derived from an EMBL/GenBank/DDBJ whole genome shotgun (WGS) entry which is preliminary data.</text>
</comment>
<dbReference type="Proteomes" id="UP000236642">
    <property type="component" value="Unassembled WGS sequence"/>
</dbReference>
<dbReference type="GO" id="GO:0016747">
    <property type="term" value="F:acyltransferase activity, transferring groups other than amino-acyl groups"/>
    <property type="evidence" value="ECO:0007669"/>
    <property type="project" value="TreeGrafter"/>
</dbReference>
<gene>
    <name evidence="1" type="ORF">HRbin22_01247</name>
</gene>
<dbReference type="PANTHER" id="PTHR48098">
    <property type="entry name" value="ENTEROCHELIN ESTERASE-RELATED"/>
    <property type="match status" value="1"/>
</dbReference>
<reference evidence="2" key="1">
    <citation type="submission" date="2017-09" db="EMBL/GenBank/DDBJ databases">
        <title>Metaegenomics of thermophilic ammonia-oxidizing enrichment culture.</title>
        <authorList>
            <person name="Kato S."/>
            <person name="Suzuki K."/>
        </authorList>
    </citation>
    <scope>NUCLEOTIDE SEQUENCE [LARGE SCALE GENOMIC DNA]</scope>
</reference>
<dbReference type="EMBL" id="BEHY01000023">
    <property type="protein sequence ID" value="GBD09000.1"/>
    <property type="molecule type" value="Genomic_DNA"/>
</dbReference>
<dbReference type="AlphaFoldDB" id="A0A2H5Y6D3"/>
<evidence type="ECO:0008006" key="3">
    <source>
        <dbReference type="Google" id="ProtNLM"/>
    </source>
</evidence>
<dbReference type="Pfam" id="PF00756">
    <property type="entry name" value="Esterase"/>
    <property type="match status" value="1"/>
</dbReference>
<evidence type="ECO:0000313" key="2">
    <source>
        <dbReference type="Proteomes" id="UP000236642"/>
    </source>
</evidence>
<evidence type="ECO:0000313" key="1">
    <source>
        <dbReference type="EMBL" id="GBD09000.1"/>
    </source>
</evidence>
<dbReference type="SUPFAM" id="SSF53474">
    <property type="entry name" value="alpha/beta-Hydrolases"/>
    <property type="match status" value="1"/>
</dbReference>